<dbReference type="Gramene" id="ONIVA08G15650.1">
    <property type="protein sequence ID" value="ONIVA08G15650.1"/>
    <property type="gene ID" value="ONIVA08G15650"/>
</dbReference>
<reference evidence="8" key="1">
    <citation type="submission" date="2015-04" db="UniProtKB">
        <authorList>
            <consortium name="EnsemblPlants"/>
        </authorList>
    </citation>
    <scope>IDENTIFICATION</scope>
    <source>
        <strain evidence="8">SL10</strain>
    </source>
</reference>
<dbReference type="GO" id="GO:0016020">
    <property type="term" value="C:membrane"/>
    <property type="evidence" value="ECO:0007669"/>
    <property type="project" value="UniProtKB-SubCell"/>
</dbReference>
<protein>
    <recommendedName>
        <fullName evidence="7">SLC26A/SulP transporter domain-containing protein</fullName>
    </recommendedName>
</protein>
<dbReference type="PANTHER" id="PTHR11814">
    <property type="entry name" value="SULFATE TRANSPORTER"/>
    <property type="match status" value="1"/>
</dbReference>
<evidence type="ECO:0000313" key="8">
    <source>
        <dbReference type="EnsemblPlants" id="ONIVA08G15650.1"/>
    </source>
</evidence>
<reference evidence="8" key="2">
    <citation type="submission" date="2018-04" db="EMBL/GenBank/DDBJ databases">
        <title>OnivRS2 (Oryza nivara Reference Sequence Version 2).</title>
        <authorList>
            <person name="Zhang J."/>
            <person name="Kudrna D."/>
            <person name="Lee S."/>
            <person name="Talag J."/>
            <person name="Rajasekar S."/>
            <person name="Welchert J."/>
            <person name="Hsing Y.-I."/>
            <person name="Wing R.A."/>
        </authorList>
    </citation>
    <scope>NUCLEOTIDE SEQUENCE [LARGE SCALE GENOMIC DNA]</scope>
    <source>
        <strain evidence="8">SL10</strain>
    </source>
</reference>
<name>A0A0E0IBU3_ORYNI</name>
<evidence type="ECO:0000256" key="1">
    <source>
        <dbReference type="ARBA" id="ARBA00004141"/>
    </source>
</evidence>
<evidence type="ECO:0000259" key="7">
    <source>
        <dbReference type="Pfam" id="PF00916"/>
    </source>
</evidence>
<dbReference type="InterPro" id="IPR011547">
    <property type="entry name" value="SLC26A/SulP_dom"/>
</dbReference>
<feature type="transmembrane region" description="Helical" evidence="6">
    <location>
        <begin position="129"/>
        <end position="148"/>
    </location>
</feature>
<dbReference type="Proteomes" id="UP000006591">
    <property type="component" value="Chromosome 8"/>
</dbReference>
<evidence type="ECO:0000256" key="2">
    <source>
        <dbReference type="ARBA" id="ARBA00022692"/>
    </source>
</evidence>
<dbReference type="EnsemblPlants" id="ONIVA08G15650.1">
    <property type="protein sequence ID" value="ONIVA08G15650.1"/>
    <property type="gene ID" value="ONIVA08G15650"/>
</dbReference>
<evidence type="ECO:0000256" key="4">
    <source>
        <dbReference type="ARBA" id="ARBA00023136"/>
    </source>
</evidence>
<sequence>MVAAVTATASSVAGRRRPFVSTFVVAPLQGQPAAVRLFGAAMRAGLKDTLFPDDPFRGLGGMPPAWRAWRVARYFVGGHVVTAGGVHRRWQGEGLRRPTAVHAARLHVGLLHRRPAALGFLRLGILMDFMSRPAITGFMGGMAVVIMLQQLKGIVGMTHFTTKKVSAFVVGAVALIATPFAVPSASFTRDVGRAVAERAERDGGHGRGEAKAPRGGRPPGEKIPTQSRLLLLDGFDRSIIILY</sequence>
<evidence type="ECO:0000313" key="9">
    <source>
        <dbReference type="Proteomes" id="UP000006591"/>
    </source>
</evidence>
<organism evidence="8">
    <name type="scientific">Oryza nivara</name>
    <name type="common">Indian wild rice</name>
    <name type="synonym">Oryza sativa f. spontanea</name>
    <dbReference type="NCBI Taxonomy" id="4536"/>
    <lineage>
        <taxon>Eukaryota</taxon>
        <taxon>Viridiplantae</taxon>
        <taxon>Streptophyta</taxon>
        <taxon>Embryophyta</taxon>
        <taxon>Tracheophyta</taxon>
        <taxon>Spermatophyta</taxon>
        <taxon>Magnoliopsida</taxon>
        <taxon>Liliopsida</taxon>
        <taxon>Poales</taxon>
        <taxon>Poaceae</taxon>
        <taxon>BOP clade</taxon>
        <taxon>Oryzoideae</taxon>
        <taxon>Oryzeae</taxon>
        <taxon>Oryzinae</taxon>
        <taxon>Oryza</taxon>
    </lineage>
</organism>
<feature type="domain" description="SLC26A/SulP transporter" evidence="7">
    <location>
        <begin position="116"/>
        <end position="165"/>
    </location>
</feature>
<feature type="compositionally biased region" description="Basic and acidic residues" evidence="5">
    <location>
        <begin position="197"/>
        <end position="212"/>
    </location>
</feature>
<comment type="subcellular location">
    <subcellularLocation>
        <location evidence="1">Membrane</location>
        <topology evidence="1">Multi-pass membrane protein</topology>
    </subcellularLocation>
</comment>
<proteinExistence type="predicted"/>
<evidence type="ECO:0000256" key="6">
    <source>
        <dbReference type="SAM" id="Phobius"/>
    </source>
</evidence>
<dbReference type="Pfam" id="PF00916">
    <property type="entry name" value="Sulfate_transp"/>
    <property type="match status" value="1"/>
</dbReference>
<keyword evidence="3 6" id="KW-1133">Transmembrane helix</keyword>
<evidence type="ECO:0000256" key="3">
    <source>
        <dbReference type="ARBA" id="ARBA00022989"/>
    </source>
</evidence>
<dbReference type="AlphaFoldDB" id="A0A0E0IBU3"/>
<evidence type="ECO:0000256" key="5">
    <source>
        <dbReference type="SAM" id="MobiDB-lite"/>
    </source>
</evidence>
<dbReference type="InterPro" id="IPR001902">
    <property type="entry name" value="SLC26A/SulP_fam"/>
</dbReference>
<accession>A0A0E0IBU3</accession>
<keyword evidence="4 6" id="KW-0472">Membrane</keyword>
<keyword evidence="9" id="KW-1185">Reference proteome</keyword>
<dbReference type="GO" id="GO:0055085">
    <property type="term" value="P:transmembrane transport"/>
    <property type="evidence" value="ECO:0007669"/>
    <property type="project" value="InterPro"/>
</dbReference>
<feature type="region of interest" description="Disordered" evidence="5">
    <location>
        <begin position="197"/>
        <end position="224"/>
    </location>
</feature>
<keyword evidence="2 6" id="KW-0812">Transmembrane</keyword>
<feature type="transmembrane region" description="Helical" evidence="6">
    <location>
        <begin position="168"/>
        <end position="188"/>
    </location>
</feature>